<feature type="domain" description="RHD" evidence="12">
    <location>
        <begin position="58"/>
        <end position="235"/>
    </location>
</feature>
<evidence type="ECO:0000256" key="7">
    <source>
        <dbReference type="ARBA" id="ARBA00022699"/>
    </source>
</evidence>
<dbReference type="InterPro" id="IPR037059">
    <property type="entry name" value="RHD_DNA_bind_dom_sf"/>
</dbReference>
<dbReference type="Gene3D" id="2.60.40.340">
    <property type="entry name" value="Rel homology domain (RHD), DNA-binding domain"/>
    <property type="match status" value="1"/>
</dbReference>
<feature type="region of interest" description="Disordered" evidence="11">
    <location>
        <begin position="501"/>
        <end position="534"/>
    </location>
</feature>
<evidence type="ECO:0000256" key="3">
    <source>
        <dbReference type="ARBA" id="ARBA00022483"/>
    </source>
</evidence>
<keyword evidence="10" id="KW-0040">ANK repeat</keyword>
<dbReference type="InterPro" id="IPR011029">
    <property type="entry name" value="DEATH-like_dom_sf"/>
</dbReference>
<dbReference type="GO" id="GO:0044218">
    <property type="term" value="C:other organism cell membrane"/>
    <property type="evidence" value="ECO:0007669"/>
    <property type="project" value="UniProtKB-KW"/>
</dbReference>
<dbReference type="Gene3D" id="1.25.40.20">
    <property type="entry name" value="Ankyrin repeat-containing domain"/>
    <property type="match status" value="1"/>
</dbReference>
<proteinExistence type="predicted"/>
<dbReference type="InterPro" id="IPR000451">
    <property type="entry name" value="NFkB/Dor"/>
</dbReference>
<evidence type="ECO:0000256" key="5">
    <source>
        <dbReference type="ARBA" id="ARBA00022537"/>
    </source>
</evidence>
<dbReference type="InterPro" id="IPR036770">
    <property type="entry name" value="Ankyrin_rpt-contain_sf"/>
</dbReference>
<dbReference type="GO" id="GO:0000978">
    <property type="term" value="F:RNA polymerase II cis-regulatory region sequence-specific DNA binding"/>
    <property type="evidence" value="ECO:0007669"/>
    <property type="project" value="TreeGrafter"/>
</dbReference>
<dbReference type="InterPro" id="IPR008967">
    <property type="entry name" value="p53-like_TF_DNA-bd_sf"/>
</dbReference>
<name>A0AAV4M6I8_9ARAC</name>
<dbReference type="SMART" id="SM00248">
    <property type="entry name" value="ANK"/>
    <property type="match status" value="3"/>
</dbReference>
<dbReference type="SUPFAM" id="SSF47986">
    <property type="entry name" value="DEATH domain"/>
    <property type="match status" value="1"/>
</dbReference>
<evidence type="ECO:0000256" key="10">
    <source>
        <dbReference type="PROSITE-ProRule" id="PRU00023"/>
    </source>
</evidence>
<dbReference type="PROSITE" id="PS50088">
    <property type="entry name" value="ANK_REPEAT"/>
    <property type="match status" value="1"/>
</dbReference>
<keyword evidence="5" id="KW-1052">Target cell membrane</keyword>
<dbReference type="InterPro" id="IPR032397">
    <property type="entry name" value="RHD_dimer"/>
</dbReference>
<keyword evidence="7" id="KW-0528">Neurotoxin</keyword>
<dbReference type="InterPro" id="IPR014756">
    <property type="entry name" value="Ig_E-set"/>
</dbReference>
<accession>A0AAV4M6I8</accession>
<evidence type="ECO:0000256" key="6">
    <source>
        <dbReference type="ARBA" id="ARBA00022656"/>
    </source>
</evidence>
<gene>
    <name evidence="13" type="primary">Rel</name>
    <name evidence="13" type="ORF">CDAR_110411</name>
</gene>
<sequence length="645" mass="72541">MPARNKGRAAKNSECTYTTLANAIPQTGFYQSVCGMDALLSNGSMSNDSSFGNNYLCLKIVEQPISVFRYRYKSEKGSHGIIKGESNMRSKKCFPSVKLENISPGCKRKIIIRASLYSSDENDPKPHVYELTGKNCSNGTCDVELDKNSMAVFSTLGITTRKREEVLEILKDRKISEYGPEYDLDLIANEVQEEVKNMNFDSAKLCFEAFFADDLNSPLCEKVFSNPINHQRSTASGDLKIHRVSLCTGKCSGGDEVFLLCEKVKKDDIEVQFFETDETGNLIWMEKGVFSVADVHHQVAIVFKTPKHHQNNVQKTVYIQLYRPSNGKYSEPLKFDYIPDEGKFPVSFSDVTNGYGKQSDNLNEILEKPKKRKCAYLDRYEDPNSLEASLSPSMLSMSALHLSIISESEDCMNFLLKAKADVNLRESKCGQSPLHLAIEHPTLLLSILKQPGVDVNAKDFREYTPLHLACIKKGKSFKTVFAKFNDDKDMIIKFLESLHPDKTSESESDDDDEYPNYSTDSDCEPEDKSENETLVEKASDQVNGDIIATEECVQINKNKSNFMKIEEELCEYLDSNDNWKKLAELIGLDIEHVEIFDKGSSAGQTVIKQIKALNDPCDSKVIIELLNIAGLDEGIRILKKDLQSP</sequence>
<dbReference type="InterPro" id="IPR013783">
    <property type="entry name" value="Ig-like_fold"/>
</dbReference>
<keyword evidence="14" id="KW-1185">Reference proteome</keyword>
<keyword evidence="8" id="KW-0638">Presynaptic neurotoxin</keyword>
<dbReference type="PANTHER" id="PTHR24169:SF28">
    <property type="entry name" value="NUCLEAR FACTOR NF-KAPPA-B P110 SUBUNIT"/>
    <property type="match status" value="1"/>
</dbReference>
<evidence type="ECO:0000256" key="4">
    <source>
        <dbReference type="ARBA" id="ARBA00022525"/>
    </source>
</evidence>
<dbReference type="SUPFAM" id="SSF48403">
    <property type="entry name" value="Ankyrin repeat"/>
    <property type="match status" value="1"/>
</dbReference>
<dbReference type="EMBL" id="BPLQ01000096">
    <property type="protein sequence ID" value="GIX67460.1"/>
    <property type="molecule type" value="Genomic_DNA"/>
</dbReference>
<dbReference type="GO" id="GO:0005737">
    <property type="term" value="C:cytoplasm"/>
    <property type="evidence" value="ECO:0007669"/>
    <property type="project" value="InterPro"/>
</dbReference>
<dbReference type="Pfam" id="PF12796">
    <property type="entry name" value="Ank_2"/>
    <property type="match status" value="1"/>
</dbReference>
<evidence type="ECO:0000256" key="11">
    <source>
        <dbReference type="SAM" id="MobiDB-lite"/>
    </source>
</evidence>
<feature type="repeat" description="ANK" evidence="10">
    <location>
        <begin position="395"/>
        <end position="427"/>
    </location>
</feature>
<dbReference type="GO" id="GO:0005576">
    <property type="term" value="C:extracellular region"/>
    <property type="evidence" value="ECO:0007669"/>
    <property type="project" value="UniProtKB-SubCell"/>
</dbReference>
<evidence type="ECO:0000256" key="1">
    <source>
        <dbReference type="ARBA" id="ARBA00004175"/>
    </source>
</evidence>
<dbReference type="Gene3D" id="2.60.40.10">
    <property type="entry name" value="Immunoglobulins"/>
    <property type="match status" value="1"/>
</dbReference>
<dbReference type="PANTHER" id="PTHR24169">
    <property type="entry name" value="NUCLEAR FACTOR NF-KAPPA-B PROTEIN"/>
    <property type="match status" value="1"/>
</dbReference>
<comment type="subcellular location">
    <subcellularLocation>
        <location evidence="2">Secreted</location>
    </subcellularLocation>
    <subcellularLocation>
        <location evidence="1">Target cell membrane</location>
    </subcellularLocation>
</comment>
<evidence type="ECO:0000313" key="14">
    <source>
        <dbReference type="Proteomes" id="UP001054837"/>
    </source>
</evidence>
<evidence type="ECO:0000313" key="13">
    <source>
        <dbReference type="EMBL" id="GIX67460.1"/>
    </source>
</evidence>
<dbReference type="Pfam" id="PF16179">
    <property type="entry name" value="RHD_dimer"/>
    <property type="match status" value="1"/>
</dbReference>
<dbReference type="SUPFAM" id="SSF81296">
    <property type="entry name" value="E set domains"/>
    <property type="match status" value="1"/>
</dbReference>
<dbReference type="InterPro" id="IPR002909">
    <property type="entry name" value="IPT_dom"/>
</dbReference>
<keyword evidence="9" id="KW-1053">Target membrane</keyword>
<dbReference type="GO" id="GO:0006887">
    <property type="term" value="P:exocytosis"/>
    <property type="evidence" value="ECO:0007669"/>
    <property type="project" value="UniProtKB-KW"/>
</dbReference>
<keyword evidence="3" id="KW-0268">Exocytosis</keyword>
<dbReference type="AlphaFoldDB" id="A0AAV4M6I8"/>
<evidence type="ECO:0000256" key="8">
    <source>
        <dbReference type="ARBA" id="ARBA00023028"/>
    </source>
</evidence>
<organism evidence="13 14">
    <name type="scientific">Caerostris darwini</name>
    <dbReference type="NCBI Taxonomy" id="1538125"/>
    <lineage>
        <taxon>Eukaryota</taxon>
        <taxon>Metazoa</taxon>
        <taxon>Ecdysozoa</taxon>
        <taxon>Arthropoda</taxon>
        <taxon>Chelicerata</taxon>
        <taxon>Arachnida</taxon>
        <taxon>Araneae</taxon>
        <taxon>Araneomorphae</taxon>
        <taxon>Entelegynae</taxon>
        <taxon>Araneoidea</taxon>
        <taxon>Araneidae</taxon>
        <taxon>Caerostris</taxon>
    </lineage>
</organism>
<dbReference type="SUPFAM" id="SSF49417">
    <property type="entry name" value="p53-like transcription factors"/>
    <property type="match status" value="1"/>
</dbReference>
<comment type="caution">
    <text evidence="13">The sequence shown here is derived from an EMBL/GenBank/DDBJ whole genome shotgun (WGS) entry which is preliminary data.</text>
</comment>
<dbReference type="Pfam" id="PF00554">
    <property type="entry name" value="RHD_DNA_bind"/>
    <property type="match status" value="1"/>
</dbReference>
<dbReference type="PROSITE" id="PS50254">
    <property type="entry name" value="REL_2"/>
    <property type="match status" value="1"/>
</dbReference>
<dbReference type="InterPro" id="IPR002110">
    <property type="entry name" value="Ankyrin_rpt"/>
</dbReference>
<dbReference type="PRINTS" id="PR00057">
    <property type="entry name" value="NFKBTNSCPFCT"/>
</dbReference>
<dbReference type="GO" id="GO:0000981">
    <property type="term" value="F:DNA-binding transcription factor activity, RNA polymerase II-specific"/>
    <property type="evidence" value="ECO:0007669"/>
    <property type="project" value="TreeGrafter"/>
</dbReference>
<dbReference type="InterPro" id="IPR011539">
    <property type="entry name" value="RHD_DNA_bind_dom"/>
</dbReference>
<keyword evidence="6" id="KW-0800">Toxin</keyword>
<protein>
    <submittedName>
        <fullName evidence="13">Nuclear factor NF-kappa-B p110 subunit</fullName>
    </submittedName>
</protein>
<reference evidence="13 14" key="1">
    <citation type="submission" date="2021-06" db="EMBL/GenBank/DDBJ databases">
        <title>Caerostris darwini draft genome.</title>
        <authorList>
            <person name="Kono N."/>
            <person name="Arakawa K."/>
        </authorList>
    </citation>
    <scope>NUCLEOTIDE SEQUENCE [LARGE SCALE GENOMIC DNA]</scope>
</reference>
<keyword evidence="9" id="KW-0472">Membrane</keyword>
<dbReference type="GO" id="GO:0090729">
    <property type="term" value="F:toxin activity"/>
    <property type="evidence" value="ECO:0007669"/>
    <property type="project" value="UniProtKB-KW"/>
</dbReference>
<evidence type="ECO:0000259" key="12">
    <source>
        <dbReference type="PROSITE" id="PS50254"/>
    </source>
</evidence>
<keyword evidence="4" id="KW-0964">Secreted</keyword>
<dbReference type="SMART" id="SM00429">
    <property type="entry name" value="IPT"/>
    <property type="match status" value="1"/>
</dbReference>
<evidence type="ECO:0000256" key="9">
    <source>
        <dbReference type="ARBA" id="ARBA00023298"/>
    </source>
</evidence>
<evidence type="ECO:0000256" key="2">
    <source>
        <dbReference type="ARBA" id="ARBA00004613"/>
    </source>
</evidence>
<dbReference type="Proteomes" id="UP001054837">
    <property type="component" value="Unassembled WGS sequence"/>
</dbReference>
<dbReference type="GO" id="GO:0044231">
    <property type="term" value="C:host cell presynaptic membrane"/>
    <property type="evidence" value="ECO:0007669"/>
    <property type="project" value="UniProtKB-KW"/>
</dbReference>